<evidence type="ECO:0000256" key="2">
    <source>
        <dbReference type="ARBA" id="ARBA00009677"/>
    </source>
</evidence>
<dbReference type="GO" id="GO:0071978">
    <property type="term" value="P:bacterial-type flagellum-dependent swarming motility"/>
    <property type="evidence" value="ECO:0007669"/>
    <property type="project" value="TreeGrafter"/>
</dbReference>
<dbReference type="PANTHER" id="PTHR30435:SF19">
    <property type="entry name" value="FLAGELLAR BASAL-BODY ROD PROTEIN FLGG"/>
    <property type="match status" value="1"/>
</dbReference>
<dbReference type="InterPro" id="IPR019776">
    <property type="entry name" value="Flagellar_basal_body_rod_CS"/>
</dbReference>
<sequence length="113" mass="12384">MSLEISASALHAFQTRQQVTSNNIANVNTPGFTHDRVDMQETSTRGVRATIRQDDNQPPLQPSSLPDKETAPSTTDLTREMVEMTATQTAYDANATTLSSQAFLQGKLINEMV</sequence>
<dbReference type="PANTHER" id="PTHR30435">
    <property type="entry name" value="FLAGELLAR PROTEIN"/>
    <property type="match status" value="1"/>
</dbReference>
<dbReference type="Proteomes" id="UP000095200">
    <property type="component" value="Unassembled WGS sequence"/>
</dbReference>
<comment type="subcellular location">
    <subcellularLocation>
        <location evidence="1">Bacterial flagellum basal body</location>
    </subcellularLocation>
</comment>
<evidence type="ECO:0000256" key="3">
    <source>
        <dbReference type="ARBA" id="ARBA00023143"/>
    </source>
</evidence>
<dbReference type="AlphaFoldDB" id="A0A194AFI1"/>
<feature type="domain" description="Flagellar basal body rod protein N-terminal" evidence="5">
    <location>
        <begin position="3"/>
        <end position="33"/>
    </location>
</feature>
<evidence type="ECO:0000259" key="6">
    <source>
        <dbReference type="Pfam" id="PF06429"/>
    </source>
</evidence>
<dbReference type="OrthoDB" id="7357187at2"/>
<reference evidence="8" key="1">
    <citation type="submission" date="2016-06" db="EMBL/GenBank/DDBJ databases">
        <title>Draft genome sequence of Desulfoplanes formicivorans strain Pf12B.</title>
        <authorList>
            <person name="Watanabe M."/>
            <person name="Kojima H."/>
            <person name="Fukui M."/>
        </authorList>
    </citation>
    <scope>NUCLEOTIDE SEQUENCE [LARGE SCALE GENOMIC DNA]</scope>
    <source>
        <strain evidence="8">Pf12B</strain>
    </source>
</reference>
<keyword evidence="8" id="KW-1185">Reference proteome</keyword>
<dbReference type="RefSeq" id="WP_069857450.1">
    <property type="nucleotide sequence ID" value="NZ_BDFE01000008.1"/>
</dbReference>
<organism evidence="7 8">
    <name type="scientific">Desulfoplanes formicivorans</name>
    <dbReference type="NCBI Taxonomy" id="1592317"/>
    <lineage>
        <taxon>Bacteria</taxon>
        <taxon>Pseudomonadati</taxon>
        <taxon>Thermodesulfobacteriota</taxon>
        <taxon>Desulfovibrionia</taxon>
        <taxon>Desulfovibrionales</taxon>
        <taxon>Desulfoplanaceae</taxon>
        <taxon>Desulfoplanes</taxon>
    </lineage>
</organism>
<evidence type="ECO:0000256" key="4">
    <source>
        <dbReference type="SAM" id="MobiDB-lite"/>
    </source>
</evidence>
<proteinExistence type="inferred from homology"/>
<keyword evidence="3" id="KW-0975">Bacterial flagellum</keyword>
<evidence type="ECO:0000259" key="5">
    <source>
        <dbReference type="Pfam" id="PF00460"/>
    </source>
</evidence>
<comment type="similarity">
    <text evidence="2">Belongs to the flagella basal body rod proteins family.</text>
</comment>
<dbReference type="GO" id="GO:0009425">
    <property type="term" value="C:bacterial-type flagellum basal body"/>
    <property type="evidence" value="ECO:0007669"/>
    <property type="project" value="UniProtKB-SubCell"/>
</dbReference>
<dbReference type="Pfam" id="PF00460">
    <property type="entry name" value="Flg_bb_rod"/>
    <property type="match status" value="1"/>
</dbReference>
<evidence type="ECO:0000313" key="8">
    <source>
        <dbReference type="Proteomes" id="UP000095200"/>
    </source>
</evidence>
<dbReference type="Pfam" id="PF06429">
    <property type="entry name" value="Flg_bbr_C"/>
    <property type="match status" value="1"/>
</dbReference>
<protein>
    <submittedName>
        <fullName evidence="7">Uncharacterized protein</fullName>
    </submittedName>
</protein>
<dbReference type="InterPro" id="IPR010930">
    <property type="entry name" value="Flg_bb/hook_C_dom"/>
</dbReference>
<dbReference type="InterPro" id="IPR001444">
    <property type="entry name" value="Flag_bb_rod_N"/>
</dbReference>
<feature type="domain" description="Flagellar basal-body/hook protein C-terminal" evidence="6">
    <location>
        <begin position="73"/>
        <end position="109"/>
    </location>
</feature>
<dbReference type="EMBL" id="BDFE01000008">
    <property type="protein sequence ID" value="GAU07955.1"/>
    <property type="molecule type" value="Genomic_DNA"/>
</dbReference>
<evidence type="ECO:0000256" key="1">
    <source>
        <dbReference type="ARBA" id="ARBA00004117"/>
    </source>
</evidence>
<evidence type="ECO:0000313" key="7">
    <source>
        <dbReference type="EMBL" id="GAU07955.1"/>
    </source>
</evidence>
<dbReference type="PROSITE" id="PS00588">
    <property type="entry name" value="FLAGELLA_BB_ROD"/>
    <property type="match status" value="1"/>
</dbReference>
<name>A0A194AFI1_9BACT</name>
<feature type="region of interest" description="Disordered" evidence="4">
    <location>
        <begin position="24"/>
        <end position="78"/>
    </location>
</feature>
<comment type="caution">
    <text evidence="7">The sequence shown here is derived from an EMBL/GenBank/DDBJ whole genome shotgun (WGS) entry which is preliminary data.</text>
</comment>
<gene>
    <name evidence="7" type="ORF">DPF_0654</name>
</gene>
<dbReference type="STRING" id="1592317.DPF_0654"/>
<accession>A0A194AFI1</accession>